<dbReference type="Proteomes" id="UP001642487">
    <property type="component" value="Chromosome 6"/>
</dbReference>
<protein>
    <recommendedName>
        <fullName evidence="2">Disease resistance protein At4g27190-like leucine-rich repeats domain-containing protein</fullName>
    </recommendedName>
</protein>
<name>A0ABP0YTN8_9ROSI</name>
<dbReference type="InterPro" id="IPR032675">
    <property type="entry name" value="LRR_dom_sf"/>
</dbReference>
<feature type="domain" description="Disease resistance protein At4g27190-like leucine-rich repeats" evidence="2">
    <location>
        <begin position="7"/>
        <end position="110"/>
    </location>
</feature>
<evidence type="ECO:0000256" key="1">
    <source>
        <dbReference type="ARBA" id="ARBA00022821"/>
    </source>
</evidence>
<dbReference type="PANTHER" id="PTHR33463">
    <property type="entry name" value="NB-ARC DOMAIN-CONTAINING PROTEIN-RELATED"/>
    <property type="match status" value="1"/>
</dbReference>
<accession>A0ABP0YTN8</accession>
<dbReference type="PANTHER" id="PTHR33463:SF136">
    <property type="entry name" value="NB-ARC DOMAIN-CONTAINING PROTEIN"/>
    <property type="match status" value="1"/>
</dbReference>
<evidence type="ECO:0000313" key="4">
    <source>
        <dbReference type="Proteomes" id="UP001642487"/>
    </source>
</evidence>
<dbReference type="Gene3D" id="3.80.10.10">
    <property type="entry name" value="Ribonuclease Inhibitor"/>
    <property type="match status" value="1"/>
</dbReference>
<evidence type="ECO:0000259" key="2">
    <source>
        <dbReference type="Pfam" id="PF23247"/>
    </source>
</evidence>
<sequence length="468" mass="53951">MSPRSFDLQVVFPQLKTLQVEGRNNILETLWDNNGLTKNSFWKLQYIHIHESSTYDVNRVVALTSLSLRLLPKLKHVWSNDPAQILLTFPNLKEARVMKCPQLKTLFPANSFIYHMKEIETSYFDGGNEIFAEDEASQLMSPEILLFPSLRELTMHYSKLMKRRSFWVRAESFPKLQTLCLIGWEDEGMVSSPLETSELVRRSVEHLQIKNACELVQVFQNGEGNNNNDASSSGGDAKLKFLSLYNLPNLMHVWEDNSDQMSSSCFDILGYIYVTRCEKLRYLLPSSITFFNLTTLWVDNCNEMMNLFESSVAKNLVNLGSMVISKCRRISCIVIAEGGGGVGEDEETISFNKLHYLRLNDLGELLSFHPEKCRLKFPSLEELRIEDCPEMKTFSYGILTTPKLAYVHIEEREIPLSPAEGLNVIIRRRWKDKYVKNLLTQQVILIPMELSRMERKMEQIISFNGRSS</sequence>
<keyword evidence="1" id="KW-0611">Plant defense</keyword>
<reference evidence="3 4" key="1">
    <citation type="submission" date="2024-03" db="EMBL/GenBank/DDBJ databases">
        <authorList>
            <person name="Gkanogiannis A."/>
            <person name="Becerra Lopez-Lavalle L."/>
        </authorList>
    </citation>
    <scope>NUCLEOTIDE SEQUENCE [LARGE SCALE GENOMIC DNA]</scope>
</reference>
<dbReference type="EMBL" id="OZ021740">
    <property type="protein sequence ID" value="CAK9323731.1"/>
    <property type="molecule type" value="Genomic_DNA"/>
</dbReference>
<organism evidence="3 4">
    <name type="scientific">Citrullus colocynthis</name>
    <name type="common">colocynth</name>
    <dbReference type="NCBI Taxonomy" id="252529"/>
    <lineage>
        <taxon>Eukaryota</taxon>
        <taxon>Viridiplantae</taxon>
        <taxon>Streptophyta</taxon>
        <taxon>Embryophyta</taxon>
        <taxon>Tracheophyta</taxon>
        <taxon>Spermatophyta</taxon>
        <taxon>Magnoliopsida</taxon>
        <taxon>eudicotyledons</taxon>
        <taxon>Gunneridae</taxon>
        <taxon>Pentapetalae</taxon>
        <taxon>rosids</taxon>
        <taxon>fabids</taxon>
        <taxon>Cucurbitales</taxon>
        <taxon>Cucurbitaceae</taxon>
        <taxon>Benincaseae</taxon>
        <taxon>Citrullus</taxon>
    </lineage>
</organism>
<dbReference type="SUPFAM" id="SSF52047">
    <property type="entry name" value="RNI-like"/>
    <property type="match status" value="1"/>
</dbReference>
<keyword evidence="4" id="KW-1185">Reference proteome</keyword>
<feature type="domain" description="Disease resistance protein At4g27190-like leucine-rich repeats" evidence="2">
    <location>
        <begin position="153"/>
        <end position="289"/>
    </location>
</feature>
<dbReference type="Pfam" id="PF23247">
    <property type="entry name" value="LRR_RPS2"/>
    <property type="match status" value="2"/>
</dbReference>
<dbReference type="InterPro" id="IPR057135">
    <property type="entry name" value="At4g27190-like_LRR"/>
</dbReference>
<gene>
    <name evidence="3" type="ORF">CITCOLO1_LOCUS15930</name>
</gene>
<dbReference type="InterPro" id="IPR050905">
    <property type="entry name" value="Plant_NBS-LRR"/>
</dbReference>
<evidence type="ECO:0000313" key="3">
    <source>
        <dbReference type="EMBL" id="CAK9323731.1"/>
    </source>
</evidence>
<proteinExistence type="predicted"/>